<dbReference type="InterPro" id="IPR046062">
    <property type="entry name" value="DUF6020"/>
</dbReference>
<proteinExistence type="predicted"/>
<evidence type="ECO:0000313" key="3">
    <source>
        <dbReference type="Proteomes" id="UP000051886"/>
    </source>
</evidence>
<organism evidence="2 3">
    <name type="scientific">Ligilactobacillus pobuzihii</name>
    <dbReference type="NCBI Taxonomy" id="449659"/>
    <lineage>
        <taxon>Bacteria</taxon>
        <taxon>Bacillati</taxon>
        <taxon>Bacillota</taxon>
        <taxon>Bacilli</taxon>
        <taxon>Lactobacillales</taxon>
        <taxon>Lactobacillaceae</taxon>
        <taxon>Ligilactobacillus</taxon>
    </lineage>
</organism>
<name>A0A0R2LB49_9LACO</name>
<feature type="transmembrane region" description="Helical" evidence="1">
    <location>
        <begin position="375"/>
        <end position="394"/>
    </location>
</feature>
<feature type="transmembrane region" description="Helical" evidence="1">
    <location>
        <begin position="88"/>
        <end position="106"/>
    </location>
</feature>
<feature type="transmembrane region" description="Helical" evidence="1">
    <location>
        <begin position="180"/>
        <end position="199"/>
    </location>
</feature>
<dbReference type="Pfam" id="PF19484">
    <property type="entry name" value="DUF6020"/>
    <property type="match status" value="1"/>
</dbReference>
<comment type="caution">
    <text evidence="2">The sequence shown here is derived from an EMBL/GenBank/DDBJ whole genome shotgun (WGS) entry which is preliminary data.</text>
</comment>
<feature type="transmembrane region" description="Helical" evidence="1">
    <location>
        <begin position="126"/>
        <end position="145"/>
    </location>
</feature>
<protein>
    <recommendedName>
        <fullName evidence="4">Glycosyltransferase RgtA/B/C/D-like domain-containing protein</fullName>
    </recommendedName>
</protein>
<keyword evidence="1" id="KW-1133">Transmembrane helix</keyword>
<feature type="transmembrane region" description="Helical" evidence="1">
    <location>
        <begin position="250"/>
        <end position="276"/>
    </location>
</feature>
<evidence type="ECO:0000313" key="2">
    <source>
        <dbReference type="EMBL" id="KRN99167.1"/>
    </source>
</evidence>
<dbReference type="STRING" id="449659.IV66_GL001655"/>
<dbReference type="EMBL" id="JQCN01000034">
    <property type="protein sequence ID" value="KRN99167.1"/>
    <property type="molecule type" value="Genomic_DNA"/>
</dbReference>
<feature type="transmembrane region" description="Helical" evidence="1">
    <location>
        <begin position="593"/>
        <end position="611"/>
    </location>
</feature>
<dbReference type="AlphaFoldDB" id="A0A0R2LB49"/>
<evidence type="ECO:0008006" key="4">
    <source>
        <dbReference type="Google" id="ProtNLM"/>
    </source>
</evidence>
<accession>A0A0R2LB49</accession>
<feature type="transmembrane region" description="Helical" evidence="1">
    <location>
        <begin position="282"/>
        <end position="300"/>
    </location>
</feature>
<keyword evidence="1" id="KW-0812">Transmembrane</keyword>
<evidence type="ECO:0000256" key="1">
    <source>
        <dbReference type="SAM" id="Phobius"/>
    </source>
</evidence>
<feature type="transmembrane region" description="Helical" evidence="1">
    <location>
        <begin position="307"/>
        <end position="325"/>
    </location>
</feature>
<reference evidence="2 3" key="1">
    <citation type="journal article" date="2015" name="Genome Announc.">
        <title>Expanding the biotechnology potential of lactobacilli through comparative genomics of 213 strains and associated genera.</title>
        <authorList>
            <person name="Sun Z."/>
            <person name="Harris H.M."/>
            <person name="McCann A."/>
            <person name="Guo C."/>
            <person name="Argimon S."/>
            <person name="Zhang W."/>
            <person name="Yang X."/>
            <person name="Jeffery I.B."/>
            <person name="Cooney J.C."/>
            <person name="Kagawa T.F."/>
            <person name="Liu W."/>
            <person name="Song Y."/>
            <person name="Salvetti E."/>
            <person name="Wrobel A."/>
            <person name="Rasinkangas P."/>
            <person name="Parkhill J."/>
            <person name="Rea M.C."/>
            <person name="O'Sullivan O."/>
            <person name="Ritari J."/>
            <person name="Douillard F.P."/>
            <person name="Paul Ross R."/>
            <person name="Yang R."/>
            <person name="Briner A.E."/>
            <person name="Felis G.E."/>
            <person name="de Vos W.M."/>
            <person name="Barrangou R."/>
            <person name="Klaenhammer T.R."/>
            <person name="Caufield P.W."/>
            <person name="Cui Y."/>
            <person name="Zhang H."/>
            <person name="O'Toole P.W."/>
        </authorList>
    </citation>
    <scope>NUCLEOTIDE SEQUENCE [LARGE SCALE GENOMIC DNA]</scope>
    <source>
        <strain evidence="2 3">NBRC 103219</strain>
    </source>
</reference>
<keyword evidence="3" id="KW-1185">Reference proteome</keyword>
<sequence length="658" mass="75949">MRMKKKVGYFLISLLLTVFLSNKLMPMEMDPTVYNQINSKPLKFIYHFFHEMAGIVSSLTVVDGLVLVGVFFLLANVDKIADFKLSKLQLFLSAILSLGIVFRFSFSLRLGETETSYFYLLVKDDVQLIKTVCTFTSWFIFYNTLQKYFELAVVKLSSMIDFNSSNKTTRQHTKPKTKRAVFLENTGLILAMWIPVLVIDYPGMVIFDALSQLLQFHGYTPFVTQHPITSTLFLNYFFELGNFLGSAKLGIFLGILVQAIILAGALAIIVTLFQIFVKDRRISIGLVFLIGTLPIILSLFTLATKDVIFSGAFLLFNFYLGFSLFNQEPKKYKFIVLNEFIWATIALLFRKNVIYVIALFILYSLVLRAFKNNKYVKFTTLLALALSIFAFKGIDSGLANAYHADNSTLKREALSLPFQQTARYIKYHEDDMTKSELKNIDRVLETNNIGKRYDPLLSNSVKFYFNEKATPIEMKNYFKTWLYEFTQHPVIYFEATIQQNISLISPFDKNEFSFKHINAGYRPGSDSRNQFYKKYKLTNSKTRWSWQEIKIQYFQMFDRLPLVGLLDNPAVYIIGSFFMFALAIKFKLKRTAYLMMPAFFLLLTLIAGPVVQGYTRYTAVFVFLFPLFLLALATEIKQTKYSSLTDTNNKFSDDDEII</sequence>
<dbReference type="PATRIC" id="fig|449659.4.peg.1688"/>
<keyword evidence="1" id="KW-0472">Membrane</keyword>
<feature type="transmembrane region" description="Helical" evidence="1">
    <location>
        <begin position="569"/>
        <end position="586"/>
    </location>
</feature>
<gene>
    <name evidence="2" type="ORF">IV66_GL001655</name>
</gene>
<feature type="transmembrane region" description="Helical" evidence="1">
    <location>
        <begin position="52"/>
        <end position="76"/>
    </location>
</feature>
<dbReference type="Proteomes" id="UP000051886">
    <property type="component" value="Unassembled WGS sequence"/>
</dbReference>
<feature type="transmembrane region" description="Helical" evidence="1">
    <location>
        <begin position="617"/>
        <end position="634"/>
    </location>
</feature>